<dbReference type="GO" id="GO:0005886">
    <property type="term" value="C:plasma membrane"/>
    <property type="evidence" value="ECO:0007669"/>
    <property type="project" value="TreeGrafter"/>
</dbReference>
<reference evidence="9 10" key="1">
    <citation type="submission" date="2019-02" db="EMBL/GenBank/DDBJ databases">
        <title>Paenibacillus sp. nov., isolated from surface-sterilized tissue of Thalictrum simplex L.</title>
        <authorList>
            <person name="Tuo L."/>
        </authorList>
    </citation>
    <scope>NUCLEOTIDE SEQUENCE [LARGE SCALE GENOMIC DNA]</scope>
    <source>
        <strain evidence="9 10">N2SHLJ1</strain>
    </source>
</reference>
<dbReference type="GO" id="GO:0016757">
    <property type="term" value="F:glycosyltransferase activity"/>
    <property type="evidence" value="ECO:0007669"/>
    <property type="project" value="UniProtKB-KW"/>
</dbReference>
<evidence type="ECO:0000256" key="5">
    <source>
        <dbReference type="ARBA" id="ARBA00022989"/>
    </source>
</evidence>
<organism evidence="9 10">
    <name type="scientific">Paenibacillus thalictri</name>
    <dbReference type="NCBI Taxonomy" id="2527873"/>
    <lineage>
        <taxon>Bacteria</taxon>
        <taxon>Bacillati</taxon>
        <taxon>Bacillota</taxon>
        <taxon>Bacilli</taxon>
        <taxon>Bacillales</taxon>
        <taxon>Paenibacillaceae</taxon>
        <taxon>Paenibacillus</taxon>
    </lineage>
</organism>
<dbReference type="EMBL" id="SIRE01000039">
    <property type="protein sequence ID" value="TBL69299.1"/>
    <property type="molecule type" value="Genomic_DNA"/>
</dbReference>
<name>A0A4Q9DH43_9BACL</name>
<feature type="domain" description="Glycosyltransferase 2-like" evidence="8">
    <location>
        <begin position="9"/>
        <end position="142"/>
    </location>
</feature>
<keyword evidence="2" id="KW-0328">Glycosyltransferase</keyword>
<dbReference type="PANTHER" id="PTHR48090:SF1">
    <property type="entry name" value="PROPHAGE BACTOPRENOL GLUCOSYL TRANSFERASE HOMOLOG"/>
    <property type="match status" value="1"/>
</dbReference>
<dbReference type="Gene3D" id="3.90.550.10">
    <property type="entry name" value="Spore Coat Polysaccharide Biosynthesis Protein SpsA, Chain A"/>
    <property type="match status" value="1"/>
</dbReference>
<keyword evidence="3 9" id="KW-0808">Transferase</keyword>
<keyword evidence="5 7" id="KW-1133">Transmembrane helix</keyword>
<evidence type="ECO:0000256" key="3">
    <source>
        <dbReference type="ARBA" id="ARBA00022679"/>
    </source>
</evidence>
<evidence type="ECO:0000256" key="6">
    <source>
        <dbReference type="ARBA" id="ARBA00023136"/>
    </source>
</evidence>
<keyword evidence="6 7" id="KW-0472">Membrane</keyword>
<proteinExistence type="predicted"/>
<dbReference type="Proteomes" id="UP000293142">
    <property type="component" value="Unassembled WGS sequence"/>
</dbReference>
<keyword evidence="4 7" id="KW-0812">Transmembrane</keyword>
<evidence type="ECO:0000256" key="7">
    <source>
        <dbReference type="SAM" id="Phobius"/>
    </source>
</evidence>
<dbReference type="OrthoDB" id="9807778at2"/>
<dbReference type="Pfam" id="PF00535">
    <property type="entry name" value="Glycos_transf_2"/>
    <property type="match status" value="1"/>
</dbReference>
<dbReference type="InterPro" id="IPR050256">
    <property type="entry name" value="Glycosyltransferase_2"/>
</dbReference>
<sequence>MSHQAPEVSLIIPVYNEAAHIAQSLRKIEEELGKSTQSYEIVVVDDGSKDASWEQLSMLAQTSRHYKAFRLSRNFGKELALCAGLEHARGQAVIIMDGDLQHPPELLARMIRLWREQGKDIVECVKSDRGSENLNKSVGSAIFYNMLNQLSGFDLKGASDFKLLDRKVVQAWREMPERTTFFRGMTAWLGYDREKIYFEVPSRAEGSSQWNFWSLMKLAVQAVVSFSSIPLRMVSMFGLVFLIGAGVLFVQTLYQKFIGNAVDGFTTVILLLLIVGSVIMISLGIIGEYIAAIYNEVKGRPRYLIKDHINSETSEQARRVSEVL</sequence>
<evidence type="ECO:0000313" key="10">
    <source>
        <dbReference type="Proteomes" id="UP000293142"/>
    </source>
</evidence>
<dbReference type="CDD" id="cd04187">
    <property type="entry name" value="DPM1_like_bac"/>
    <property type="match status" value="1"/>
</dbReference>
<evidence type="ECO:0000313" key="9">
    <source>
        <dbReference type="EMBL" id="TBL69299.1"/>
    </source>
</evidence>
<dbReference type="RefSeq" id="WP_131018449.1">
    <property type="nucleotide sequence ID" value="NZ_SIRE01000039.1"/>
</dbReference>
<feature type="transmembrane region" description="Helical" evidence="7">
    <location>
        <begin position="266"/>
        <end position="294"/>
    </location>
</feature>
<dbReference type="PANTHER" id="PTHR48090">
    <property type="entry name" value="UNDECAPRENYL-PHOSPHATE 4-DEOXY-4-FORMAMIDO-L-ARABINOSE TRANSFERASE-RELATED"/>
    <property type="match status" value="1"/>
</dbReference>
<evidence type="ECO:0000256" key="1">
    <source>
        <dbReference type="ARBA" id="ARBA00004141"/>
    </source>
</evidence>
<feature type="transmembrane region" description="Helical" evidence="7">
    <location>
        <begin position="236"/>
        <end position="254"/>
    </location>
</feature>
<accession>A0A4Q9DH43</accession>
<protein>
    <submittedName>
        <fullName evidence="9">Glycosyltransferase</fullName>
    </submittedName>
</protein>
<comment type="caution">
    <text evidence="9">The sequence shown here is derived from an EMBL/GenBank/DDBJ whole genome shotgun (WGS) entry which is preliminary data.</text>
</comment>
<dbReference type="InterPro" id="IPR029044">
    <property type="entry name" value="Nucleotide-diphossugar_trans"/>
</dbReference>
<evidence type="ECO:0000256" key="2">
    <source>
        <dbReference type="ARBA" id="ARBA00022676"/>
    </source>
</evidence>
<evidence type="ECO:0000256" key="4">
    <source>
        <dbReference type="ARBA" id="ARBA00022692"/>
    </source>
</evidence>
<gene>
    <name evidence="9" type="ORF">EYB31_36165</name>
</gene>
<dbReference type="AlphaFoldDB" id="A0A4Q9DH43"/>
<keyword evidence="10" id="KW-1185">Reference proteome</keyword>
<dbReference type="SUPFAM" id="SSF53448">
    <property type="entry name" value="Nucleotide-diphospho-sugar transferases"/>
    <property type="match status" value="1"/>
</dbReference>
<dbReference type="InterPro" id="IPR001173">
    <property type="entry name" value="Glyco_trans_2-like"/>
</dbReference>
<comment type="subcellular location">
    <subcellularLocation>
        <location evidence="1">Membrane</location>
        <topology evidence="1">Multi-pass membrane protein</topology>
    </subcellularLocation>
</comment>
<evidence type="ECO:0000259" key="8">
    <source>
        <dbReference type="Pfam" id="PF00535"/>
    </source>
</evidence>